<dbReference type="InterPro" id="IPR011335">
    <property type="entry name" value="Restrct_endonuc-II-like"/>
</dbReference>
<proteinExistence type="inferred from homology"/>
<dbReference type="Gene3D" id="3.40.1350.10">
    <property type="match status" value="1"/>
</dbReference>
<dbReference type="PANTHER" id="PTHR34039">
    <property type="entry name" value="UPF0102 PROTEIN YRAN"/>
    <property type="match status" value="1"/>
</dbReference>
<reference evidence="3" key="1">
    <citation type="submission" date="2019-12" db="EMBL/GenBank/DDBJ databases">
        <authorList>
            <person name="zhang j."/>
            <person name="sun C.M."/>
        </authorList>
    </citation>
    <scope>NUCLEOTIDE SEQUENCE</scope>
    <source>
        <strain evidence="3">NS-1</strain>
    </source>
</reference>
<dbReference type="GO" id="GO:0003676">
    <property type="term" value="F:nucleic acid binding"/>
    <property type="evidence" value="ECO:0007669"/>
    <property type="project" value="InterPro"/>
</dbReference>
<evidence type="ECO:0000256" key="1">
    <source>
        <dbReference type="ARBA" id="ARBA00006738"/>
    </source>
</evidence>
<dbReference type="NCBIfam" id="NF009154">
    <property type="entry name" value="PRK12497.3-3"/>
    <property type="match status" value="1"/>
</dbReference>
<sequence>MSRKELGDWGEKQASKYLRNSGYQILEQNYSCKLGEIDLIICQNDILIFVEVKTRRNINYGPPQAAVDYRKQDKIKKVALYYLSINRGLDMELRFDVISIMLKKGQVEIEHFENAF</sequence>
<evidence type="ECO:0000313" key="4">
    <source>
        <dbReference type="Proteomes" id="UP000665020"/>
    </source>
</evidence>
<dbReference type="PANTHER" id="PTHR34039:SF1">
    <property type="entry name" value="UPF0102 PROTEIN YRAN"/>
    <property type="match status" value="1"/>
</dbReference>
<evidence type="ECO:0000256" key="2">
    <source>
        <dbReference type="HAMAP-Rule" id="MF_00048"/>
    </source>
</evidence>
<dbReference type="HAMAP" id="MF_00048">
    <property type="entry name" value="UPF0102"/>
    <property type="match status" value="1"/>
</dbReference>
<gene>
    <name evidence="3" type="ORF">GM661_10910</name>
</gene>
<keyword evidence="4" id="KW-1185">Reference proteome</keyword>
<comment type="similarity">
    <text evidence="1 2">Belongs to the UPF0102 family.</text>
</comment>
<dbReference type="NCBIfam" id="TIGR00252">
    <property type="entry name" value="YraN family protein"/>
    <property type="match status" value="1"/>
</dbReference>
<protein>
    <recommendedName>
        <fullName evidence="2">UPF0102 protein GM661_10910</fullName>
    </recommendedName>
</protein>
<accession>A0A8A7KDR2</accession>
<name>A0A8A7KDR2_9FIRM</name>
<dbReference type="InterPro" id="IPR003509">
    <property type="entry name" value="UPF0102_YraN-like"/>
</dbReference>
<dbReference type="CDD" id="cd20736">
    <property type="entry name" value="PoNe_Nuclease"/>
    <property type="match status" value="1"/>
</dbReference>
<dbReference type="NCBIfam" id="NF009150">
    <property type="entry name" value="PRK12497.1-3"/>
    <property type="match status" value="1"/>
</dbReference>
<dbReference type="KEGG" id="ifn:GM661_10910"/>
<evidence type="ECO:0000313" key="3">
    <source>
        <dbReference type="EMBL" id="QTL99993.1"/>
    </source>
</evidence>
<dbReference type="AlphaFoldDB" id="A0A8A7KDR2"/>
<dbReference type="InterPro" id="IPR011856">
    <property type="entry name" value="tRNA_endonuc-like_dom_sf"/>
</dbReference>
<organism evidence="3 4">
    <name type="scientific">Iocasia fonsfrigidae</name>
    <dbReference type="NCBI Taxonomy" id="2682810"/>
    <lineage>
        <taxon>Bacteria</taxon>
        <taxon>Bacillati</taxon>
        <taxon>Bacillota</taxon>
        <taxon>Clostridia</taxon>
        <taxon>Halanaerobiales</taxon>
        <taxon>Halanaerobiaceae</taxon>
        <taxon>Iocasia</taxon>
    </lineage>
</organism>
<dbReference type="SUPFAM" id="SSF52980">
    <property type="entry name" value="Restriction endonuclease-like"/>
    <property type="match status" value="1"/>
</dbReference>
<dbReference type="Pfam" id="PF02021">
    <property type="entry name" value="UPF0102"/>
    <property type="match status" value="1"/>
</dbReference>
<dbReference type="Proteomes" id="UP000665020">
    <property type="component" value="Chromosome"/>
</dbReference>
<dbReference type="EMBL" id="CP046640">
    <property type="protein sequence ID" value="QTL99993.1"/>
    <property type="molecule type" value="Genomic_DNA"/>
</dbReference>